<organism evidence="10 11">
    <name type="scientific">Romanomermis culicivorax</name>
    <name type="common">Nematode worm</name>
    <dbReference type="NCBI Taxonomy" id="13658"/>
    <lineage>
        <taxon>Eukaryota</taxon>
        <taxon>Metazoa</taxon>
        <taxon>Ecdysozoa</taxon>
        <taxon>Nematoda</taxon>
        <taxon>Enoplea</taxon>
        <taxon>Dorylaimia</taxon>
        <taxon>Mermithida</taxon>
        <taxon>Mermithoidea</taxon>
        <taxon>Mermithidae</taxon>
        <taxon>Romanomermis</taxon>
    </lineage>
</organism>
<feature type="domain" description="Protein kinase" evidence="9">
    <location>
        <begin position="1"/>
        <end position="216"/>
    </location>
</feature>
<sequence length="235" mass="26982">ANYYDGVFAKSSLYSTSSEQDNVLSPDESKLLDMQNHVLKSSSVCPTFDDPCDIKVKIADLGNACWVHHHYTDDIQTRQYRSLEVLIGAGYDCPADIWSTACMAFELATGDYLFEPHSGNGYTRDEDHLAHIIELLGNVPKHILIQGKYHREYFTKYGDLKNITKLRPWNLKSVLVDKYEWPEDEAAEFACFLLPMLEFDQRKRATAEQCLKHSWLNVKAYPNSPNRTGHHRTSF</sequence>
<comment type="catalytic activity">
    <reaction evidence="8">
        <text>L-seryl-[protein] + ATP = O-phospho-L-seryl-[protein] + ADP + H(+)</text>
        <dbReference type="Rhea" id="RHEA:17989"/>
        <dbReference type="Rhea" id="RHEA-COMP:9863"/>
        <dbReference type="Rhea" id="RHEA-COMP:11604"/>
        <dbReference type="ChEBI" id="CHEBI:15378"/>
        <dbReference type="ChEBI" id="CHEBI:29999"/>
        <dbReference type="ChEBI" id="CHEBI:30616"/>
        <dbReference type="ChEBI" id="CHEBI:83421"/>
        <dbReference type="ChEBI" id="CHEBI:456216"/>
        <dbReference type="EC" id="2.7.11.1"/>
    </reaction>
</comment>
<keyword evidence="6" id="KW-0067">ATP-binding</keyword>
<evidence type="ECO:0000256" key="4">
    <source>
        <dbReference type="ARBA" id="ARBA00022741"/>
    </source>
</evidence>
<dbReference type="AlphaFoldDB" id="A0A915J475"/>
<dbReference type="FunFam" id="1.10.510.10:FF:000642">
    <property type="entry name" value="Serine/threonine-protein kinase srpk2"/>
    <property type="match status" value="1"/>
</dbReference>
<dbReference type="InterPro" id="IPR000719">
    <property type="entry name" value="Prot_kinase_dom"/>
</dbReference>
<protein>
    <recommendedName>
        <fullName evidence="1">non-specific serine/threonine protein kinase</fullName>
        <ecNumber evidence="1">2.7.11.1</ecNumber>
    </recommendedName>
</protein>
<dbReference type="InterPro" id="IPR011009">
    <property type="entry name" value="Kinase-like_dom_sf"/>
</dbReference>
<dbReference type="GO" id="GO:0004674">
    <property type="term" value="F:protein serine/threonine kinase activity"/>
    <property type="evidence" value="ECO:0007669"/>
    <property type="project" value="UniProtKB-KW"/>
</dbReference>
<accession>A0A915J475</accession>
<keyword evidence="3" id="KW-0808">Transferase</keyword>
<reference evidence="11" key="1">
    <citation type="submission" date="2022-11" db="UniProtKB">
        <authorList>
            <consortium name="WormBaseParasite"/>
        </authorList>
    </citation>
    <scope>IDENTIFICATION</scope>
</reference>
<dbReference type="GO" id="GO:0005634">
    <property type="term" value="C:nucleus"/>
    <property type="evidence" value="ECO:0007669"/>
    <property type="project" value="TreeGrafter"/>
</dbReference>
<dbReference type="GO" id="GO:0050684">
    <property type="term" value="P:regulation of mRNA processing"/>
    <property type="evidence" value="ECO:0007669"/>
    <property type="project" value="TreeGrafter"/>
</dbReference>
<keyword evidence="4" id="KW-0547">Nucleotide-binding</keyword>
<dbReference type="EC" id="2.7.11.1" evidence="1"/>
<dbReference type="PANTHER" id="PTHR47634:SF9">
    <property type="entry name" value="PROTEIN KINASE DOMAIN-CONTAINING PROTEIN-RELATED"/>
    <property type="match status" value="1"/>
</dbReference>
<dbReference type="GO" id="GO:0005524">
    <property type="term" value="F:ATP binding"/>
    <property type="evidence" value="ECO:0007669"/>
    <property type="project" value="UniProtKB-KW"/>
</dbReference>
<dbReference type="OMA" id="MTSEWHE"/>
<evidence type="ECO:0000256" key="2">
    <source>
        <dbReference type="ARBA" id="ARBA00022527"/>
    </source>
</evidence>
<evidence type="ECO:0000256" key="6">
    <source>
        <dbReference type="ARBA" id="ARBA00022840"/>
    </source>
</evidence>
<evidence type="ECO:0000256" key="3">
    <source>
        <dbReference type="ARBA" id="ARBA00022679"/>
    </source>
</evidence>
<dbReference type="Gene3D" id="1.10.510.10">
    <property type="entry name" value="Transferase(Phosphotransferase) domain 1"/>
    <property type="match status" value="1"/>
</dbReference>
<proteinExistence type="predicted"/>
<evidence type="ECO:0000313" key="11">
    <source>
        <dbReference type="WBParaSite" id="nRc.2.0.1.t20628-RA"/>
    </source>
</evidence>
<keyword evidence="5" id="KW-0418">Kinase</keyword>
<dbReference type="InterPro" id="IPR051334">
    <property type="entry name" value="SRPK"/>
</dbReference>
<comment type="catalytic activity">
    <reaction evidence="7">
        <text>L-threonyl-[protein] + ATP = O-phospho-L-threonyl-[protein] + ADP + H(+)</text>
        <dbReference type="Rhea" id="RHEA:46608"/>
        <dbReference type="Rhea" id="RHEA-COMP:11060"/>
        <dbReference type="Rhea" id="RHEA-COMP:11605"/>
        <dbReference type="ChEBI" id="CHEBI:15378"/>
        <dbReference type="ChEBI" id="CHEBI:30013"/>
        <dbReference type="ChEBI" id="CHEBI:30616"/>
        <dbReference type="ChEBI" id="CHEBI:61977"/>
        <dbReference type="ChEBI" id="CHEBI:456216"/>
        <dbReference type="EC" id="2.7.11.1"/>
    </reaction>
</comment>
<evidence type="ECO:0000256" key="5">
    <source>
        <dbReference type="ARBA" id="ARBA00022777"/>
    </source>
</evidence>
<evidence type="ECO:0000313" key="10">
    <source>
        <dbReference type="Proteomes" id="UP000887565"/>
    </source>
</evidence>
<evidence type="ECO:0000259" key="9">
    <source>
        <dbReference type="PROSITE" id="PS50011"/>
    </source>
</evidence>
<name>A0A915J475_ROMCU</name>
<dbReference type="PANTHER" id="PTHR47634">
    <property type="entry name" value="PROTEIN KINASE DOMAIN-CONTAINING PROTEIN-RELATED"/>
    <property type="match status" value="1"/>
</dbReference>
<dbReference type="SMART" id="SM00220">
    <property type="entry name" value="S_TKc"/>
    <property type="match status" value="1"/>
</dbReference>
<dbReference type="GO" id="GO:0000245">
    <property type="term" value="P:spliceosomal complex assembly"/>
    <property type="evidence" value="ECO:0007669"/>
    <property type="project" value="TreeGrafter"/>
</dbReference>
<dbReference type="GO" id="GO:0005737">
    <property type="term" value="C:cytoplasm"/>
    <property type="evidence" value="ECO:0007669"/>
    <property type="project" value="TreeGrafter"/>
</dbReference>
<evidence type="ECO:0000256" key="1">
    <source>
        <dbReference type="ARBA" id="ARBA00012513"/>
    </source>
</evidence>
<evidence type="ECO:0000256" key="8">
    <source>
        <dbReference type="ARBA" id="ARBA00048679"/>
    </source>
</evidence>
<dbReference type="WBParaSite" id="nRc.2.0.1.t20628-RA">
    <property type="protein sequence ID" value="nRc.2.0.1.t20628-RA"/>
    <property type="gene ID" value="nRc.2.0.1.g20628"/>
</dbReference>
<evidence type="ECO:0000256" key="7">
    <source>
        <dbReference type="ARBA" id="ARBA00047899"/>
    </source>
</evidence>
<dbReference type="PROSITE" id="PS50011">
    <property type="entry name" value="PROTEIN_KINASE_DOM"/>
    <property type="match status" value="1"/>
</dbReference>
<dbReference type="SUPFAM" id="SSF56112">
    <property type="entry name" value="Protein kinase-like (PK-like)"/>
    <property type="match status" value="1"/>
</dbReference>
<keyword evidence="2" id="KW-0723">Serine/threonine-protein kinase</keyword>
<dbReference type="Proteomes" id="UP000887565">
    <property type="component" value="Unplaced"/>
</dbReference>
<dbReference type="Pfam" id="PF00069">
    <property type="entry name" value="Pkinase"/>
    <property type="match status" value="1"/>
</dbReference>
<keyword evidence="10" id="KW-1185">Reference proteome</keyword>